<protein>
    <submittedName>
        <fullName evidence="3">Uncharacterized protein</fullName>
    </submittedName>
</protein>
<reference evidence="3" key="1">
    <citation type="submission" date="2022-09" db="EMBL/GenBank/DDBJ databases">
        <authorList>
            <person name="Yuan C."/>
            <person name="Ke Z."/>
        </authorList>
    </citation>
    <scope>NUCLEOTIDE SEQUENCE</scope>
    <source>
        <strain evidence="3">LB-8</strain>
    </source>
</reference>
<dbReference type="RefSeq" id="WP_279296361.1">
    <property type="nucleotide sequence ID" value="NZ_JAOTIF010000003.1"/>
</dbReference>
<organism evidence="3 4">
    <name type="scientific">Paraflavisolibacter caeni</name>
    <dbReference type="NCBI Taxonomy" id="2982496"/>
    <lineage>
        <taxon>Bacteria</taxon>
        <taxon>Pseudomonadati</taxon>
        <taxon>Bacteroidota</taxon>
        <taxon>Chitinophagia</taxon>
        <taxon>Chitinophagales</taxon>
        <taxon>Chitinophagaceae</taxon>
        <taxon>Paraflavisolibacter</taxon>
    </lineage>
</organism>
<keyword evidence="2" id="KW-0732">Signal</keyword>
<gene>
    <name evidence="3" type="ORF">OCK74_07300</name>
</gene>
<dbReference type="EMBL" id="JAOTIF010000003">
    <property type="protein sequence ID" value="MCU7548916.1"/>
    <property type="molecule type" value="Genomic_DNA"/>
</dbReference>
<sequence length="85" mass="9740">MKLLFIISGFLFFSVSLNAQTVREKIDQQAKDPKAKENAAKADVYIAKQKEIADSSKMKSDRYNSCKARKERKAESRRARKSVNK</sequence>
<evidence type="ECO:0000313" key="3">
    <source>
        <dbReference type="EMBL" id="MCU7548916.1"/>
    </source>
</evidence>
<feature type="chain" id="PRO_5040988169" evidence="2">
    <location>
        <begin position="20"/>
        <end position="85"/>
    </location>
</feature>
<feature type="region of interest" description="Disordered" evidence="1">
    <location>
        <begin position="56"/>
        <end position="85"/>
    </location>
</feature>
<evidence type="ECO:0000256" key="1">
    <source>
        <dbReference type="SAM" id="MobiDB-lite"/>
    </source>
</evidence>
<reference evidence="3" key="2">
    <citation type="submission" date="2023-04" db="EMBL/GenBank/DDBJ databases">
        <title>Paracnuella aquatica gen. nov., sp. nov., a member of the family Chitinophagaceae isolated from a hot spring.</title>
        <authorList>
            <person name="Wang C."/>
        </authorList>
    </citation>
    <scope>NUCLEOTIDE SEQUENCE</scope>
    <source>
        <strain evidence="3">LB-8</strain>
    </source>
</reference>
<dbReference type="Proteomes" id="UP001155483">
    <property type="component" value="Unassembled WGS sequence"/>
</dbReference>
<evidence type="ECO:0000313" key="4">
    <source>
        <dbReference type="Proteomes" id="UP001155483"/>
    </source>
</evidence>
<keyword evidence="4" id="KW-1185">Reference proteome</keyword>
<accession>A0A9X3B7V6</accession>
<name>A0A9X3B7V6_9BACT</name>
<feature type="signal peptide" evidence="2">
    <location>
        <begin position="1"/>
        <end position="19"/>
    </location>
</feature>
<evidence type="ECO:0000256" key="2">
    <source>
        <dbReference type="SAM" id="SignalP"/>
    </source>
</evidence>
<comment type="caution">
    <text evidence="3">The sequence shown here is derived from an EMBL/GenBank/DDBJ whole genome shotgun (WGS) entry which is preliminary data.</text>
</comment>
<dbReference type="AlphaFoldDB" id="A0A9X3B7V6"/>
<proteinExistence type="predicted"/>